<dbReference type="RefSeq" id="WP_268614590.1">
    <property type="nucleotide sequence ID" value="NZ_JAMDMX010000026.1"/>
</dbReference>
<dbReference type="Gene3D" id="2.60.40.10">
    <property type="entry name" value="Immunoglobulins"/>
    <property type="match status" value="6"/>
</dbReference>
<feature type="domain" description="SLH" evidence="2">
    <location>
        <begin position="955"/>
        <end position="1013"/>
    </location>
</feature>
<dbReference type="EMBL" id="JAMDMX010000026">
    <property type="protein sequence ID" value="MCY9693042.1"/>
    <property type="molecule type" value="Genomic_DNA"/>
</dbReference>
<dbReference type="PANTHER" id="PTHR15127:SF32">
    <property type="entry name" value="HEAVYWEIGHT, ISOFORM A"/>
    <property type="match status" value="1"/>
</dbReference>
<dbReference type="InterPro" id="IPR032179">
    <property type="entry name" value="Cry22Aa_Ig-like"/>
</dbReference>
<evidence type="ECO:0000259" key="2">
    <source>
        <dbReference type="PROSITE" id="PS51272"/>
    </source>
</evidence>
<name>A0ABT4GA60_9BACL</name>
<feature type="domain" description="SLH" evidence="2">
    <location>
        <begin position="886"/>
        <end position="952"/>
    </location>
</feature>
<sequence length="1013" mass="106405">MAAGSGAVGMIAPTIQTSSTGWTYGPVTFTLSGSTVPESGVQKYQYKLGAGGEWMDYSGSAVLVDVEGETQVYARALDHEGHISPESSAVVRIYRGTPSLTLLGDATMTLEAGSVYADPGVVASDALEGSISSRVVVTGTVDPSHLGTYEVQYAVTNSVGMSATATRTVVVQDTSKPVITLLGDNPAVVPVGGTYQDAGAVAQDAYEGNVTSRMTVTSNVYVSRAGTYTVRYNVADSSGNTAVESVRTVQVVDRGQPYIVLNGANPLDWQAGTPYVDPGASAYDGEDGDLTGSMTVSQSVYANRPGTYSVVYQVSDRSGNAAQEAVRVVNVVDTTPPVVTLLGDSTVTLAYGAPFADPGATAHDTLEGDLTASIVVTGTVDNHRAGEYTLQYRVSDSSGNASLIAMRTVRVLEQVLPGGSDRTSPTAPTIQTGVAGWTYGPVSFTLSGSTDLESGVQKYQYKLGAGGEWTDYPGSVVTVDAEGESQVFARALDHAGNISPESSAVVRIYRGTPSLTLLGDATMPLEAGSVYADPGVVASDALEGSISSRVVVTGTVDPSHLGTYEVKYAVTNSVGMSVTATRTVVVQDTAKPVITLLGDNPAVVPVGGTYQDAGAVAQDAYEGNVTSRMTVTSNVDTSRAGTYTVRYNVADSSGNMAVEAVRTVHVQESPTIPVSPPGPVVNVPAPPPAPQAPSTVIQIPAEPGEVVRGVLSGYLDIQIPSGAIPAGAEIRMAVSSDPLARQTVPASGKLTSEIIDMTSSAGSQISEPVSVTIHYSAEKVPPGQQPALYYYHVEQQRWIYVGGQVTEAGTLQAEMNHFSQVAVIAKPPVVFKDMSGHWAETETKRLAGMEVISGMEEGVYAPGATVTRAQFVVMLSKTFGLQSAPAPAIKDDERIPSWAKPHIVAAVEKGWIQGYQEGDALQFLPDQGMTRAELAVLMERIMNSYQQGAPSDSAIKRYEDQSSLPGWADSAIHRMTESRLMQGYEDGKFHPERQVTRAEAAVLLYRLLEQLHM</sequence>
<evidence type="ECO:0000256" key="1">
    <source>
        <dbReference type="ARBA" id="ARBA00022999"/>
    </source>
</evidence>
<comment type="caution">
    <text evidence="3">The sequence shown here is derived from an EMBL/GenBank/DDBJ whole genome shotgun (WGS) entry which is preliminary data.</text>
</comment>
<feature type="domain" description="SLH" evidence="2">
    <location>
        <begin position="826"/>
        <end position="885"/>
    </location>
</feature>
<dbReference type="PANTHER" id="PTHR15127">
    <property type="entry name" value="HEAVYWEIGHT, ISOFORM A"/>
    <property type="match status" value="1"/>
</dbReference>
<dbReference type="NCBIfam" id="NF047446">
    <property type="entry name" value="barrel_OmpL47"/>
    <property type="match status" value="2"/>
</dbReference>
<dbReference type="Pfam" id="PF00395">
    <property type="entry name" value="SLH"/>
    <property type="match status" value="3"/>
</dbReference>
<evidence type="ECO:0000313" key="3">
    <source>
        <dbReference type="EMBL" id="MCY9693042.1"/>
    </source>
</evidence>
<dbReference type="InterPro" id="IPR013783">
    <property type="entry name" value="Ig-like_fold"/>
</dbReference>
<keyword evidence="4" id="KW-1185">Reference proteome</keyword>
<dbReference type="Pfam" id="PF16403">
    <property type="entry name" value="Bact_surface_Ig-like"/>
    <property type="match status" value="6"/>
</dbReference>
<organism evidence="3 4">
    <name type="scientific">Paenibacillus alginolyticus</name>
    <dbReference type="NCBI Taxonomy" id="59839"/>
    <lineage>
        <taxon>Bacteria</taxon>
        <taxon>Bacillati</taxon>
        <taxon>Bacillota</taxon>
        <taxon>Bacilli</taxon>
        <taxon>Bacillales</taxon>
        <taxon>Paenibacillaceae</taxon>
        <taxon>Paenibacillus</taxon>
    </lineage>
</organism>
<dbReference type="Gene3D" id="2.60.220.30">
    <property type="match status" value="1"/>
</dbReference>
<evidence type="ECO:0000313" key="4">
    <source>
        <dbReference type="Proteomes" id="UP001527099"/>
    </source>
</evidence>
<protein>
    <submittedName>
        <fullName evidence="3">DUF5011 domain-containing protein</fullName>
    </submittedName>
</protein>
<keyword evidence="1" id="KW-0727">SH2 domain</keyword>
<dbReference type="InterPro" id="IPR058094">
    <property type="entry name" value="Ig-like_OmpL47-like"/>
</dbReference>
<proteinExistence type="predicted"/>
<gene>
    <name evidence="3" type="ORF">M5X19_09055</name>
</gene>
<dbReference type="InterPro" id="IPR051846">
    <property type="entry name" value="SH2_domain_adapters"/>
</dbReference>
<dbReference type="PROSITE" id="PS51272">
    <property type="entry name" value="SLH"/>
    <property type="match status" value="3"/>
</dbReference>
<dbReference type="InterPro" id="IPR001119">
    <property type="entry name" value="SLH_dom"/>
</dbReference>
<reference evidence="3 4" key="1">
    <citation type="submission" date="2022-05" db="EMBL/GenBank/DDBJ databases">
        <title>Genome Sequencing of Bee-Associated Microbes.</title>
        <authorList>
            <person name="Dunlap C."/>
        </authorList>
    </citation>
    <scope>NUCLEOTIDE SEQUENCE [LARGE SCALE GENOMIC DNA]</scope>
    <source>
        <strain evidence="3 4">NRRL B-14421</strain>
    </source>
</reference>
<dbReference type="Proteomes" id="UP001527099">
    <property type="component" value="Unassembled WGS sequence"/>
</dbReference>
<accession>A0ABT4GA60</accession>